<name>A0AAU7D752_9BACT</name>
<dbReference type="InterPro" id="IPR000212">
    <property type="entry name" value="DNA_helicase_UvrD/REP"/>
</dbReference>
<dbReference type="GO" id="GO:0005524">
    <property type="term" value="F:ATP binding"/>
    <property type="evidence" value="ECO:0007669"/>
    <property type="project" value="UniProtKB-UniRule"/>
</dbReference>
<dbReference type="SUPFAM" id="SSF52540">
    <property type="entry name" value="P-loop containing nucleoside triphosphate hydrolases"/>
    <property type="match status" value="1"/>
</dbReference>
<feature type="binding site" evidence="6">
    <location>
        <begin position="26"/>
        <end position="33"/>
    </location>
    <ligand>
        <name>ATP</name>
        <dbReference type="ChEBI" id="CHEBI:30616"/>
    </ligand>
</feature>
<evidence type="ECO:0000256" key="1">
    <source>
        <dbReference type="ARBA" id="ARBA00022741"/>
    </source>
</evidence>
<dbReference type="InterPro" id="IPR027417">
    <property type="entry name" value="P-loop_NTPase"/>
</dbReference>
<keyword evidence="3 6" id="KW-0347">Helicase</keyword>
<dbReference type="GO" id="GO:0043138">
    <property type="term" value="F:3'-5' DNA helicase activity"/>
    <property type="evidence" value="ECO:0007669"/>
    <property type="project" value="TreeGrafter"/>
</dbReference>
<evidence type="ECO:0000259" key="7">
    <source>
        <dbReference type="PROSITE" id="PS51198"/>
    </source>
</evidence>
<dbReference type="GO" id="GO:0000725">
    <property type="term" value="P:recombinational repair"/>
    <property type="evidence" value="ECO:0007669"/>
    <property type="project" value="TreeGrafter"/>
</dbReference>
<dbReference type="RefSeq" id="WP_348269578.1">
    <property type="nucleotide sequence ID" value="NZ_CP121195.1"/>
</dbReference>
<feature type="domain" description="UvrD-like helicase ATP-binding" evidence="7">
    <location>
        <begin position="5"/>
        <end position="282"/>
    </location>
</feature>
<organism evidence="8">
    <name type="scientific">Edaphobacter paludis</name>
    <dbReference type="NCBI Taxonomy" id="3035702"/>
    <lineage>
        <taxon>Bacteria</taxon>
        <taxon>Pseudomonadati</taxon>
        <taxon>Acidobacteriota</taxon>
        <taxon>Terriglobia</taxon>
        <taxon>Terriglobales</taxon>
        <taxon>Acidobacteriaceae</taxon>
        <taxon>Edaphobacter</taxon>
    </lineage>
</organism>
<evidence type="ECO:0000256" key="4">
    <source>
        <dbReference type="ARBA" id="ARBA00022840"/>
    </source>
</evidence>
<dbReference type="PANTHER" id="PTHR11070:SF2">
    <property type="entry name" value="ATP-DEPENDENT DNA HELICASE SRS2"/>
    <property type="match status" value="1"/>
</dbReference>
<evidence type="ECO:0000256" key="2">
    <source>
        <dbReference type="ARBA" id="ARBA00022801"/>
    </source>
</evidence>
<dbReference type="AlphaFoldDB" id="A0AAU7D752"/>
<sequence>MTRRMFAPTPDQQSIIDHKFGAFVSACAGAGKTEVLVERARRVLNNEKLGRGIAFLSFTNAAVDELGKRLQLANVLPSIPFPSFLGTFDRFLWHFFVQPLGIPGITCVPRLIVDKEQRSVRPSPKAQEIPLECFNRETGAFLAHKRRLHGVDPQDDPSLTQAYCQKALETQKQAMARGELDFDDIRAVVKQQLTLNQEVRVLSRALSARFVEIIVDEAQDCNQSDIEILDWLRDEGIRVKVICDPHQSIFEFRGGVTDQLFALRSRFRVEDQLRISGNFRSTPHICKVVSLFRSKDDDAPEDQALGRYRNEMTPIHLLEYGGNSVTAAIGAKAHQIVREHLGPVDLLPVLATTKDAAAKAVGYPLDSETKGRTCTLAFAVTSFHTSTEAHDRGKAIDKIHRIVLELGDHLDGQSYHQYLAEKELEPGAWRPRIIRLARAMEYSAERFATPDAWLEHVRTVLSPFAAKGSSSIRRRLSNDKKLSQALAGKHPNGLTPRTIHSVKGLQFPAVCVVMPPRNTKAILDLLESGQNKADGESLRKIYVAVSRAERLLVIAVPKSQMTRVKARFAGAGVKLVEHKT</sequence>
<dbReference type="GO" id="GO:0016787">
    <property type="term" value="F:hydrolase activity"/>
    <property type="evidence" value="ECO:0007669"/>
    <property type="project" value="UniProtKB-UniRule"/>
</dbReference>
<gene>
    <name evidence="8" type="ORF">P8936_14640</name>
</gene>
<protein>
    <recommendedName>
        <fullName evidence="5">DNA 3'-5' helicase II</fullName>
    </recommendedName>
</protein>
<evidence type="ECO:0000256" key="5">
    <source>
        <dbReference type="ARBA" id="ARBA00034923"/>
    </source>
</evidence>
<dbReference type="Pfam" id="PF00580">
    <property type="entry name" value="UvrD-helicase"/>
    <property type="match status" value="2"/>
</dbReference>
<dbReference type="PROSITE" id="PS51198">
    <property type="entry name" value="UVRD_HELICASE_ATP_BIND"/>
    <property type="match status" value="1"/>
</dbReference>
<evidence type="ECO:0000256" key="6">
    <source>
        <dbReference type="PROSITE-ProRule" id="PRU00560"/>
    </source>
</evidence>
<evidence type="ECO:0000256" key="3">
    <source>
        <dbReference type="ARBA" id="ARBA00022806"/>
    </source>
</evidence>
<accession>A0AAU7D752</accession>
<reference evidence="8" key="1">
    <citation type="submission" date="2023-03" db="EMBL/GenBank/DDBJ databases">
        <title>Edaphobacter sp.</title>
        <authorList>
            <person name="Huber K.J."/>
            <person name="Papendorf J."/>
            <person name="Pilke C."/>
            <person name="Bunk B."/>
            <person name="Sproeer C."/>
            <person name="Pester M."/>
        </authorList>
    </citation>
    <scope>NUCLEOTIDE SEQUENCE</scope>
    <source>
        <strain evidence="8">DSM 109920</strain>
    </source>
</reference>
<evidence type="ECO:0000313" key="8">
    <source>
        <dbReference type="EMBL" id="XBH12920.1"/>
    </source>
</evidence>
<dbReference type="PANTHER" id="PTHR11070">
    <property type="entry name" value="UVRD / RECB / PCRA DNA HELICASE FAMILY MEMBER"/>
    <property type="match status" value="1"/>
</dbReference>
<keyword evidence="2 6" id="KW-0378">Hydrolase</keyword>
<keyword evidence="1 6" id="KW-0547">Nucleotide-binding</keyword>
<keyword evidence="4 6" id="KW-0067">ATP-binding</keyword>
<dbReference type="GO" id="GO:0003677">
    <property type="term" value="F:DNA binding"/>
    <property type="evidence" value="ECO:0007669"/>
    <property type="project" value="InterPro"/>
</dbReference>
<dbReference type="EMBL" id="CP121195">
    <property type="protein sequence ID" value="XBH12920.1"/>
    <property type="molecule type" value="Genomic_DNA"/>
</dbReference>
<proteinExistence type="predicted"/>
<dbReference type="Gene3D" id="3.40.50.300">
    <property type="entry name" value="P-loop containing nucleotide triphosphate hydrolases"/>
    <property type="match status" value="2"/>
</dbReference>
<dbReference type="InterPro" id="IPR014016">
    <property type="entry name" value="UvrD-like_ATP-bd"/>
</dbReference>